<protein>
    <recommendedName>
        <fullName evidence="6">6-phosphogluconate dehydrogenase C-terminal domain-like protein</fullName>
    </recommendedName>
</protein>
<accession>S8E643</accession>
<dbReference type="InterPro" id="IPR013328">
    <property type="entry name" value="6PGD_dom2"/>
</dbReference>
<feature type="region of interest" description="Disordered" evidence="1">
    <location>
        <begin position="243"/>
        <end position="264"/>
    </location>
</feature>
<feature type="domain" description="Ketopantoate reductase N-terminal" evidence="2">
    <location>
        <begin position="8"/>
        <end position="172"/>
    </location>
</feature>
<evidence type="ECO:0000259" key="3">
    <source>
        <dbReference type="Pfam" id="PF08546"/>
    </source>
</evidence>
<keyword evidence="5" id="KW-1185">Reference proteome</keyword>
<dbReference type="Gene3D" id="3.40.50.720">
    <property type="entry name" value="NAD(P)-binding Rossmann-like Domain"/>
    <property type="match status" value="1"/>
</dbReference>
<dbReference type="FunCoup" id="S8E643">
    <property type="interactions" value="270"/>
</dbReference>
<organism evidence="4 5">
    <name type="scientific">Fomitopsis schrenkii</name>
    <name type="common">Brown rot fungus</name>
    <dbReference type="NCBI Taxonomy" id="2126942"/>
    <lineage>
        <taxon>Eukaryota</taxon>
        <taxon>Fungi</taxon>
        <taxon>Dikarya</taxon>
        <taxon>Basidiomycota</taxon>
        <taxon>Agaricomycotina</taxon>
        <taxon>Agaricomycetes</taxon>
        <taxon>Polyporales</taxon>
        <taxon>Fomitopsis</taxon>
    </lineage>
</organism>
<dbReference type="HOGENOM" id="CLU_031468_2_1_1"/>
<dbReference type="Proteomes" id="UP000015241">
    <property type="component" value="Unassembled WGS sequence"/>
</dbReference>
<feature type="domain" description="Ketopantoate reductase C-terminal" evidence="3">
    <location>
        <begin position="272"/>
        <end position="368"/>
    </location>
</feature>
<dbReference type="EMBL" id="KE504148">
    <property type="protein sequence ID" value="EPT00537.1"/>
    <property type="molecule type" value="Genomic_DNA"/>
</dbReference>
<dbReference type="InterPro" id="IPR013752">
    <property type="entry name" value="KPA_reductase"/>
</dbReference>
<proteinExistence type="predicted"/>
<sequence length="386" mass="41755">MALPLREVLLVGLGGVGAIYSLILKRSGLANVTVVARSNYQLVKDEGLHFVSGKYGEHRGWRPDRLCHSVAEAADRSYSYVVVTTKAVPELVRTPALLSPLLSPPYSEKHPQPTYVLMQNGLNVEVDLYNALKKLKPNEEPRIISTAVWIGTELKGNVVEHNGFDRVSLGVYRPSRATTTNTPEEATLLADFEHILATGGSQTTIVAEIQRVKYSKNFWNACLGITAALARFPLTAIFRPPHLEPGAPPSPAPPSLPPDEIPSASPAIAEHTIPAIRAAMQEVYALGTVLFPAGDDGGPGLDPAVVENTLRNTARLHADPSASHRASTLVDVENGRPTEVEVILGELVRMGRAKGVAMPRIEMMYALLLITQNQLLRQSSSNKPSL</sequence>
<dbReference type="GO" id="GO:0005737">
    <property type="term" value="C:cytoplasm"/>
    <property type="evidence" value="ECO:0007669"/>
    <property type="project" value="TreeGrafter"/>
</dbReference>
<gene>
    <name evidence="4" type="ORF">FOMPIDRAFT_1122408</name>
</gene>
<dbReference type="AlphaFoldDB" id="S8E643"/>
<dbReference type="OrthoDB" id="3609at2759"/>
<dbReference type="InterPro" id="IPR036291">
    <property type="entry name" value="NAD(P)-bd_dom_sf"/>
</dbReference>
<dbReference type="InterPro" id="IPR008927">
    <property type="entry name" value="6-PGluconate_DH-like_C_sf"/>
</dbReference>
<dbReference type="SUPFAM" id="SSF48179">
    <property type="entry name" value="6-phosphogluconate dehydrogenase C-terminal domain-like"/>
    <property type="match status" value="1"/>
</dbReference>
<evidence type="ECO:0000259" key="2">
    <source>
        <dbReference type="Pfam" id="PF02558"/>
    </source>
</evidence>
<dbReference type="SUPFAM" id="SSF51735">
    <property type="entry name" value="NAD(P)-binding Rossmann-fold domains"/>
    <property type="match status" value="1"/>
</dbReference>
<dbReference type="eggNOG" id="ENOG502RYJ0">
    <property type="taxonomic scope" value="Eukaryota"/>
</dbReference>
<dbReference type="InterPro" id="IPR013332">
    <property type="entry name" value="KPR_N"/>
</dbReference>
<dbReference type="InParanoid" id="S8E643"/>
<dbReference type="PANTHER" id="PTHR21708">
    <property type="entry name" value="PROBABLE 2-DEHYDROPANTOATE 2-REDUCTASE"/>
    <property type="match status" value="1"/>
</dbReference>
<evidence type="ECO:0000313" key="5">
    <source>
        <dbReference type="Proteomes" id="UP000015241"/>
    </source>
</evidence>
<reference evidence="4 5" key="1">
    <citation type="journal article" date="2012" name="Science">
        <title>The Paleozoic origin of enzymatic lignin decomposition reconstructed from 31 fungal genomes.</title>
        <authorList>
            <person name="Floudas D."/>
            <person name="Binder M."/>
            <person name="Riley R."/>
            <person name="Barry K."/>
            <person name="Blanchette R.A."/>
            <person name="Henrissat B."/>
            <person name="Martinez A.T."/>
            <person name="Otillar R."/>
            <person name="Spatafora J.W."/>
            <person name="Yadav J.S."/>
            <person name="Aerts A."/>
            <person name="Benoit I."/>
            <person name="Boyd A."/>
            <person name="Carlson A."/>
            <person name="Copeland A."/>
            <person name="Coutinho P.M."/>
            <person name="de Vries R.P."/>
            <person name="Ferreira P."/>
            <person name="Findley K."/>
            <person name="Foster B."/>
            <person name="Gaskell J."/>
            <person name="Glotzer D."/>
            <person name="Gorecki P."/>
            <person name="Heitman J."/>
            <person name="Hesse C."/>
            <person name="Hori C."/>
            <person name="Igarashi K."/>
            <person name="Jurgens J.A."/>
            <person name="Kallen N."/>
            <person name="Kersten P."/>
            <person name="Kohler A."/>
            <person name="Kuees U."/>
            <person name="Kumar T.K.A."/>
            <person name="Kuo A."/>
            <person name="LaButti K."/>
            <person name="Larrondo L.F."/>
            <person name="Lindquist E."/>
            <person name="Ling A."/>
            <person name="Lombard V."/>
            <person name="Lucas S."/>
            <person name="Lundell T."/>
            <person name="Martin R."/>
            <person name="McLaughlin D.J."/>
            <person name="Morgenstern I."/>
            <person name="Morin E."/>
            <person name="Murat C."/>
            <person name="Nagy L.G."/>
            <person name="Nolan M."/>
            <person name="Ohm R.A."/>
            <person name="Patyshakuliyeva A."/>
            <person name="Rokas A."/>
            <person name="Ruiz-Duenas F.J."/>
            <person name="Sabat G."/>
            <person name="Salamov A."/>
            <person name="Samejima M."/>
            <person name="Schmutz J."/>
            <person name="Slot J.C."/>
            <person name="St John F."/>
            <person name="Stenlid J."/>
            <person name="Sun H."/>
            <person name="Sun S."/>
            <person name="Syed K."/>
            <person name="Tsang A."/>
            <person name="Wiebenga A."/>
            <person name="Young D."/>
            <person name="Pisabarro A."/>
            <person name="Eastwood D.C."/>
            <person name="Martin F."/>
            <person name="Cullen D."/>
            <person name="Grigoriev I.V."/>
            <person name="Hibbett D.S."/>
        </authorList>
    </citation>
    <scope>NUCLEOTIDE SEQUENCE</scope>
    <source>
        <strain evidence="5">FP-58527</strain>
    </source>
</reference>
<evidence type="ECO:0008006" key="6">
    <source>
        <dbReference type="Google" id="ProtNLM"/>
    </source>
</evidence>
<dbReference type="InterPro" id="IPR051402">
    <property type="entry name" value="KPR-Related"/>
</dbReference>
<dbReference type="PANTHER" id="PTHR21708:SF43">
    <property type="entry name" value="KETOPANTOATE REDUCTASE C-TERMINAL DOMAIN-CONTAINING PROTEIN"/>
    <property type="match status" value="1"/>
</dbReference>
<dbReference type="Pfam" id="PF02558">
    <property type="entry name" value="ApbA"/>
    <property type="match status" value="1"/>
</dbReference>
<name>S8E643_FOMSC</name>
<dbReference type="Pfam" id="PF08546">
    <property type="entry name" value="ApbA_C"/>
    <property type="match status" value="1"/>
</dbReference>
<feature type="compositionally biased region" description="Pro residues" evidence="1">
    <location>
        <begin position="246"/>
        <end position="260"/>
    </location>
</feature>
<evidence type="ECO:0000256" key="1">
    <source>
        <dbReference type="SAM" id="MobiDB-lite"/>
    </source>
</evidence>
<evidence type="ECO:0000313" key="4">
    <source>
        <dbReference type="EMBL" id="EPT00537.1"/>
    </source>
</evidence>
<dbReference type="Gene3D" id="1.10.1040.10">
    <property type="entry name" value="N-(1-d-carboxylethyl)-l-norvaline Dehydrogenase, domain 2"/>
    <property type="match status" value="1"/>
</dbReference>
<dbReference type="STRING" id="743788.S8E643"/>